<dbReference type="EMBL" id="FOQD01000003">
    <property type="protein sequence ID" value="SFH84682.1"/>
    <property type="molecule type" value="Genomic_DNA"/>
</dbReference>
<proteinExistence type="predicted"/>
<evidence type="ECO:0000313" key="2">
    <source>
        <dbReference type="Proteomes" id="UP000199518"/>
    </source>
</evidence>
<evidence type="ECO:0000313" key="1">
    <source>
        <dbReference type="EMBL" id="SFH84682.1"/>
    </source>
</evidence>
<dbReference type="Proteomes" id="UP000199518">
    <property type="component" value="Unassembled WGS sequence"/>
</dbReference>
<reference evidence="2" key="1">
    <citation type="submission" date="2016-10" db="EMBL/GenBank/DDBJ databases">
        <authorList>
            <person name="Varghese N."/>
            <person name="Submissions S."/>
        </authorList>
    </citation>
    <scope>NUCLEOTIDE SEQUENCE [LARGE SCALE GENOMIC DNA]</scope>
    <source>
        <strain evidence="2">DSM 26348</strain>
    </source>
</reference>
<name>A0A1I3DD38_9PLAN</name>
<dbReference type="AlphaFoldDB" id="A0A1I3DD38"/>
<accession>A0A1I3DD38</accession>
<organism evidence="1 2">
    <name type="scientific">Planctomicrobium piriforme</name>
    <dbReference type="NCBI Taxonomy" id="1576369"/>
    <lineage>
        <taxon>Bacteria</taxon>
        <taxon>Pseudomonadati</taxon>
        <taxon>Planctomycetota</taxon>
        <taxon>Planctomycetia</taxon>
        <taxon>Planctomycetales</taxon>
        <taxon>Planctomycetaceae</taxon>
        <taxon>Planctomicrobium</taxon>
    </lineage>
</organism>
<gene>
    <name evidence="1" type="ORF">SAMN05421753_103189</name>
</gene>
<keyword evidence="2" id="KW-1185">Reference proteome</keyword>
<dbReference type="OrthoDB" id="282057at2"/>
<sequence>MNHPRTFIFLSVVGLLIAAAIVLSKKVPQDEMQLLFSKGVFPQSLMPKRVEPAAPRTGPHSVDEKLEPVVVDQKIESWDEVLQITGSIPRIAEIPWERAEIEKAIRANSGGKCRLLPPGAEVVPLPTVLGTSENPITSFRQTAFVVGLKMDPVARRTLPSLSKSSIEDYLSQHTLAVQASVIRAESGNSTFAGAVQAAFISRSSPTTTAVPESMIGEAIGNIHILGALPNSDDPEDQTARTIILAFAYSRDLLSQATNTLSTMPDYELLFMHLVKDDMADEPVIATFATTDGRATFQEIDPVNNSSMLTNPDVVASIRFEEFKMMGLYPADPVVTGVKNRVRFSTPTEKIRQQLRGSGATPGVPLQKLLDELHEGTVLARSPTR</sequence>
<dbReference type="RefSeq" id="WP_092048210.1">
    <property type="nucleotide sequence ID" value="NZ_FOQD01000003.1"/>
</dbReference>
<protein>
    <submittedName>
        <fullName evidence="1">Uncharacterized protein</fullName>
    </submittedName>
</protein>